<proteinExistence type="predicted"/>
<name>A0ACC0VRU0_9STRA</name>
<comment type="caution">
    <text evidence="1">The sequence shown here is derived from an EMBL/GenBank/DDBJ whole genome shotgun (WGS) entry which is preliminary data.</text>
</comment>
<gene>
    <name evidence="1" type="ORF">PsorP6_014878</name>
</gene>
<dbReference type="Proteomes" id="UP001163321">
    <property type="component" value="Chromosome 7"/>
</dbReference>
<keyword evidence="2" id="KW-1185">Reference proteome</keyword>
<dbReference type="EMBL" id="CM047586">
    <property type="protein sequence ID" value="KAI9909202.1"/>
    <property type="molecule type" value="Genomic_DNA"/>
</dbReference>
<organism evidence="1 2">
    <name type="scientific">Peronosclerospora sorghi</name>
    <dbReference type="NCBI Taxonomy" id="230839"/>
    <lineage>
        <taxon>Eukaryota</taxon>
        <taxon>Sar</taxon>
        <taxon>Stramenopiles</taxon>
        <taxon>Oomycota</taxon>
        <taxon>Peronosporomycetes</taxon>
        <taxon>Peronosporales</taxon>
        <taxon>Peronosporaceae</taxon>
        <taxon>Peronosclerospora</taxon>
    </lineage>
</organism>
<evidence type="ECO:0000313" key="2">
    <source>
        <dbReference type="Proteomes" id="UP001163321"/>
    </source>
</evidence>
<reference evidence="1 2" key="1">
    <citation type="journal article" date="2022" name="bioRxiv">
        <title>The genome of the oomycete Peronosclerospora sorghi, a cosmopolitan pathogen of maize and sorghum, is inflated with dispersed pseudogenes.</title>
        <authorList>
            <person name="Fletcher K."/>
            <person name="Martin F."/>
            <person name="Isakeit T."/>
            <person name="Cavanaugh K."/>
            <person name="Magill C."/>
            <person name="Michelmore R."/>
        </authorList>
    </citation>
    <scope>NUCLEOTIDE SEQUENCE [LARGE SCALE GENOMIC DNA]</scope>
    <source>
        <strain evidence="1">P6</strain>
    </source>
</reference>
<evidence type="ECO:0000313" key="1">
    <source>
        <dbReference type="EMBL" id="KAI9909202.1"/>
    </source>
</evidence>
<protein>
    <submittedName>
        <fullName evidence="1">Uncharacterized protein</fullName>
    </submittedName>
</protein>
<sequence length="93" mass="10211">MGQAERAVTRHGNPLRERSSCAVVVALSSALDPVLFSIQLVQRSGLCTATYAGRELAPIRGVDPRARALRLQSREAGWGREELSSKRRNAEDH</sequence>
<accession>A0ACC0VRU0</accession>